<dbReference type="EMBL" id="UZAF01016943">
    <property type="protein sequence ID" value="VDO35971.1"/>
    <property type="molecule type" value="Genomic_DNA"/>
</dbReference>
<gene>
    <name evidence="1" type="ORF">HPLM_LOCUS8856</name>
</gene>
<protein>
    <submittedName>
        <fullName evidence="1">Uncharacterized protein</fullName>
    </submittedName>
</protein>
<keyword evidence="2" id="KW-1185">Reference proteome</keyword>
<reference evidence="1 2" key="1">
    <citation type="submission" date="2018-11" db="EMBL/GenBank/DDBJ databases">
        <authorList>
            <consortium name="Pathogen Informatics"/>
        </authorList>
    </citation>
    <scope>NUCLEOTIDE SEQUENCE [LARGE SCALE GENOMIC DNA]</scope>
    <source>
        <strain evidence="1 2">MHpl1</strain>
    </source>
</reference>
<sequence length="62" mass="6739">MFSFSHCSIWDVVISALVFRNSSISFLGPAVFSLNVVSSFSTSIRCDSLASAKRLSASSNRF</sequence>
<evidence type="ECO:0000313" key="2">
    <source>
        <dbReference type="Proteomes" id="UP000268014"/>
    </source>
</evidence>
<dbReference type="AlphaFoldDB" id="A0A3P7ULJ7"/>
<dbReference type="Proteomes" id="UP000268014">
    <property type="component" value="Unassembled WGS sequence"/>
</dbReference>
<name>A0A3P7ULJ7_HAEPC</name>
<evidence type="ECO:0000313" key="1">
    <source>
        <dbReference type="EMBL" id="VDO35971.1"/>
    </source>
</evidence>
<accession>A0A3P7ULJ7</accession>
<organism evidence="1 2">
    <name type="scientific">Haemonchus placei</name>
    <name type="common">Barber's pole worm</name>
    <dbReference type="NCBI Taxonomy" id="6290"/>
    <lineage>
        <taxon>Eukaryota</taxon>
        <taxon>Metazoa</taxon>
        <taxon>Ecdysozoa</taxon>
        <taxon>Nematoda</taxon>
        <taxon>Chromadorea</taxon>
        <taxon>Rhabditida</taxon>
        <taxon>Rhabditina</taxon>
        <taxon>Rhabditomorpha</taxon>
        <taxon>Strongyloidea</taxon>
        <taxon>Trichostrongylidae</taxon>
        <taxon>Haemonchus</taxon>
    </lineage>
</organism>
<proteinExistence type="predicted"/>